<sequence>MSAPHITIAADPLGGVCAEGARDVLSAGLLRHAGFEQIEDRYGLRWRLHSTTPERHRAAMSTHAAQMLRAARYEVALDSALYVDDSADASHLLGPHATATAARTSLAANATAAAVSTPPARASRTR</sequence>
<dbReference type="EMBL" id="JBHSZO010000006">
    <property type="protein sequence ID" value="MFC7217616.1"/>
    <property type="molecule type" value="Genomic_DNA"/>
</dbReference>
<evidence type="ECO:0000313" key="1">
    <source>
        <dbReference type="EMBL" id="MFC7217616.1"/>
    </source>
</evidence>
<organism evidence="1 2">
    <name type="scientific">Streptomyces polyrhachis</name>
    <dbReference type="NCBI Taxonomy" id="1282885"/>
    <lineage>
        <taxon>Bacteria</taxon>
        <taxon>Bacillati</taxon>
        <taxon>Actinomycetota</taxon>
        <taxon>Actinomycetes</taxon>
        <taxon>Kitasatosporales</taxon>
        <taxon>Streptomycetaceae</taxon>
        <taxon>Streptomyces</taxon>
    </lineage>
</organism>
<proteinExistence type="predicted"/>
<gene>
    <name evidence="1" type="ORF">ACFQLX_05420</name>
</gene>
<accession>A0ABW2GCM8</accession>
<dbReference type="RefSeq" id="WP_386412543.1">
    <property type="nucleotide sequence ID" value="NZ_JBHSZO010000006.1"/>
</dbReference>
<name>A0ABW2GCM8_9ACTN</name>
<reference evidence="2" key="1">
    <citation type="journal article" date="2019" name="Int. J. Syst. Evol. Microbiol.">
        <title>The Global Catalogue of Microorganisms (GCM) 10K type strain sequencing project: providing services to taxonomists for standard genome sequencing and annotation.</title>
        <authorList>
            <consortium name="The Broad Institute Genomics Platform"/>
            <consortium name="The Broad Institute Genome Sequencing Center for Infectious Disease"/>
            <person name="Wu L."/>
            <person name="Ma J."/>
        </authorList>
    </citation>
    <scope>NUCLEOTIDE SEQUENCE [LARGE SCALE GENOMIC DNA]</scope>
    <source>
        <strain evidence="2">CGMCC 1.13681</strain>
    </source>
</reference>
<comment type="caution">
    <text evidence="1">The sequence shown here is derived from an EMBL/GenBank/DDBJ whole genome shotgun (WGS) entry which is preliminary data.</text>
</comment>
<dbReference type="Proteomes" id="UP001596413">
    <property type="component" value="Unassembled WGS sequence"/>
</dbReference>
<keyword evidence="2" id="KW-1185">Reference proteome</keyword>
<evidence type="ECO:0000313" key="2">
    <source>
        <dbReference type="Proteomes" id="UP001596413"/>
    </source>
</evidence>
<protein>
    <submittedName>
        <fullName evidence="1">Uncharacterized protein</fullName>
    </submittedName>
</protein>